<dbReference type="EMBL" id="JACEHE010000026">
    <property type="protein sequence ID" value="MBA2950243.1"/>
    <property type="molecule type" value="Genomic_DNA"/>
</dbReference>
<proteinExistence type="predicted"/>
<comment type="caution">
    <text evidence="3">The sequence shown here is derived from an EMBL/GenBank/DDBJ whole genome shotgun (WGS) entry which is preliminary data.</text>
</comment>
<name>A0A7W0DS08_9ACTN</name>
<reference evidence="3 4" key="1">
    <citation type="submission" date="2020-07" db="EMBL/GenBank/DDBJ databases">
        <title>Streptomyces isolated from Indian soil.</title>
        <authorList>
            <person name="Mandal S."/>
            <person name="Maiti P.K."/>
        </authorList>
    </citation>
    <scope>NUCLEOTIDE SEQUENCE [LARGE SCALE GENOMIC DNA]</scope>
    <source>
        <strain evidence="3 4">PSKA28</strain>
    </source>
</reference>
<dbReference type="AlphaFoldDB" id="A0A7W0DS08"/>
<dbReference type="RefSeq" id="WP_181661175.1">
    <property type="nucleotide sequence ID" value="NZ_JACEHE010000026.1"/>
</dbReference>
<dbReference type="Proteomes" id="UP000545761">
    <property type="component" value="Unassembled WGS sequence"/>
</dbReference>
<sequence>MPHPEADPHLRLDLLDGRPGAVTATITSTPTHTVRALLALHGFEPLADTTMVMARIDREEPYYAELAARALRAEGVTVDITPQLQEEIDTEWTWANYPMPWCSREEIREVSNDAQQIYDDIRHGRLIIHAHAHDGWTTVAVGTYRDGPSIHLHGENHLRVEAGRYDTPAKAIAEFERLYGDAVRPGPAPATSTERDAEQARTPSTPHTADAQASPATTEPAEVDTAGVDAHEALLKDFLESHGEWERWRTWSDDTTHAVHESLVLRAEFVHEAAPDDTQWKIAAYESPVGERLWHATASTTVPVEIMRVLLDSLASADAAQIAAGSKVSEAAIGEATRPLADAGWEHAIDGRWIRWQAPGDHAVGVHFDAFAAHAPHSGLPAWTVWGGGDADTPRWALHFSPHAAASVLQDVAFEVAHVLTQKPVTARRQGLNPLTRNDIRAQLASRAGSSRSR</sequence>
<feature type="region of interest" description="Disordered" evidence="1">
    <location>
        <begin position="180"/>
        <end position="223"/>
    </location>
</feature>
<dbReference type="Pfam" id="PF03771">
    <property type="entry name" value="SPDY"/>
    <property type="match status" value="1"/>
</dbReference>
<protein>
    <submittedName>
        <fullName evidence="3">DUF317 domain-containing protein</fullName>
    </submittedName>
</protein>
<evidence type="ECO:0000313" key="4">
    <source>
        <dbReference type="Proteomes" id="UP000545761"/>
    </source>
</evidence>
<evidence type="ECO:0000259" key="2">
    <source>
        <dbReference type="Pfam" id="PF03771"/>
    </source>
</evidence>
<feature type="domain" description="DUF317" evidence="2">
    <location>
        <begin position="266"/>
        <end position="318"/>
    </location>
</feature>
<gene>
    <name evidence="3" type="ORF">H1D24_31745</name>
</gene>
<organism evidence="3 4">
    <name type="scientific">Streptomyces himalayensis subsp. himalayensis</name>
    <dbReference type="NCBI Taxonomy" id="2756131"/>
    <lineage>
        <taxon>Bacteria</taxon>
        <taxon>Bacillati</taxon>
        <taxon>Actinomycetota</taxon>
        <taxon>Actinomycetes</taxon>
        <taxon>Kitasatosporales</taxon>
        <taxon>Streptomycetaceae</taxon>
        <taxon>Streptomyces</taxon>
        <taxon>Streptomyces himalayensis</taxon>
    </lineage>
</organism>
<dbReference type="InterPro" id="IPR005523">
    <property type="entry name" value="DUF317_SPDY"/>
</dbReference>
<feature type="region of interest" description="Disordered" evidence="1">
    <location>
        <begin position="430"/>
        <end position="454"/>
    </location>
</feature>
<accession>A0A7W0DS08</accession>
<evidence type="ECO:0000256" key="1">
    <source>
        <dbReference type="SAM" id="MobiDB-lite"/>
    </source>
</evidence>
<evidence type="ECO:0000313" key="3">
    <source>
        <dbReference type="EMBL" id="MBA2950243.1"/>
    </source>
</evidence>